<dbReference type="PANTHER" id="PTHR30572">
    <property type="entry name" value="MEMBRANE COMPONENT OF TRANSPORTER-RELATED"/>
    <property type="match status" value="1"/>
</dbReference>
<dbReference type="EMBL" id="JAABOQ010000003">
    <property type="protein sequence ID" value="NER17346.1"/>
    <property type="molecule type" value="Genomic_DNA"/>
</dbReference>
<dbReference type="GO" id="GO:0005886">
    <property type="term" value="C:plasma membrane"/>
    <property type="evidence" value="ECO:0007669"/>
    <property type="project" value="UniProtKB-SubCell"/>
</dbReference>
<evidence type="ECO:0000259" key="7">
    <source>
        <dbReference type="Pfam" id="PF02687"/>
    </source>
</evidence>
<feature type="transmembrane region" description="Helical" evidence="6">
    <location>
        <begin position="673"/>
        <end position="698"/>
    </location>
</feature>
<feature type="domain" description="MacB-like periplasmic core" evidence="8">
    <location>
        <begin position="20"/>
        <end position="240"/>
    </location>
</feature>
<accession>A0A6M0CHC9</accession>
<feature type="transmembrane region" description="Helical" evidence="6">
    <location>
        <begin position="21"/>
        <end position="43"/>
    </location>
</feature>
<evidence type="ECO:0000313" key="9">
    <source>
        <dbReference type="EMBL" id="NER17346.1"/>
    </source>
</evidence>
<keyword evidence="3 6" id="KW-0812">Transmembrane</keyword>
<feature type="transmembrane region" description="Helical" evidence="6">
    <location>
        <begin position="757"/>
        <end position="782"/>
    </location>
</feature>
<comment type="subcellular location">
    <subcellularLocation>
        <location evidence="1">Cell membrane</location>
        <topology evidence="1">Multi-pass membrane protein</topology>
    </subcellularLocation>
</comment>
<feature type="transmembrane region" description="Helical" evidence="6">
    <location>
        <begin position="287"/>
        <end position="308"/>
    </location>
</feature>
<keyword evidence="2" id="KW-1003">Cell membrane</keyword>
<organism evidence="9 10">
    <name type="scientific">Spongiivirga citrea</name>
    <dbReference type="NCBI Taxonomy" id="1481457"/>
    <lineage>
        <taxon>Bacteria</taxon>
        <taxon>Pseudomonadati</taxon>
        <taxon>Bacteroidota</taxon>
        <taxon>Flavobacteriia</taxon>
        <taxon>Flavobacteriales</taxon>
        <taxon>Flavobacteriaceae</taxon>
        <taxon>Spongiivirga</taxon>
    </lineage>
</organism>
<dbReference type="GO" id="GO:0022857">
    <property type="term" value="F:transmembrane transporter activity"/>
    <property type="evidence" value="ECO:0007669"/>
    <property type="project" value="TreeGrafter"/>
</dbReference>
<feature type="transmembrane region" description="Helical" evidence="6">
    <location>
        <begin position="710"/>
        <end position="737"/>
    </location>
</feature>
<feature type="domain" description="ABC3 transporter permease C-terminal" evidence="7">
    <location>
        <begin position="677"/>
        <end position="784"/>
    </location>
</feature>
<evidence type="ECO:0000259" key="8">
    <source>
        <dbReference type="Pfam" id="PF12704"/>
    </source>
</evidence>
<feature type="transmembrane region" description="Helical" evidence="6">
    <location>
        <begin position="342"/>
        <end position="363"/>
    </location>
</feature>
<feature type="transmembrane region" description="Helical" evidence="6">
    <location>
        <begin position="383"/>
        <end position="404"/>
    </location>
</feature>
<sequence>MFRNYIKIAFRNLWRRRGFSAINIVGLAVGLSATFLIVLYISFELSYDNFHSKKDNIYRLIADVEVPNDVLEIDRPALAVPPHVKEDFAEVEDAVRIMGLSLAVRNDDLKFKEENAIAADETFFDMFDYTLLQGDETTVLKEPYSVVLTPALAKRYFGNENSIGKTLKIKNEDINDITFTVTGIMEEAPQNSRFRPELVISFSTYFNGVMTHINDMWGTYDPEAFVRLNSNVDVAALESKFIGFLEKYTGEQMRNDKSIVTLKMEPFQDVYLHSDRNQGMSGDINSIYIFSIIAIFILLIACINFINLTTARSVERAKEVGVRKVIGAEKNQLSRQFIGESIIIAILAFLVSVVLSVIALPAFKELVGKEISEGIFSNPSYILILFITSLLIGALAGIYPAFVLSSFKPVNVLKGNFSTGTRGILLRKGLVIAQFTISIALIIGTIVIYNQMEYMSNQELGFNKEHMVILETGYVPERKMLQQKLEGISGIKSTSYTSSVPGVQGNVAYSLLEDSNKEELAVHLDAFFIDYDFINQYGLKVVAGREFSRDFSSDSVAAMLINERAVSLLGYTSPEEALGANFSQWGKKGKIVGVVQDFHFKSLQENIRPLSMTVSEQGGDFLSVTLSSNNMAQTMASIEKEWNEVMPTNPFNYYFLDEAFDRQYRTQQRFGKIFVNFAVLAIFISCLGLLGLAAYSMLQRRREIGIRKVLGASVSTVVNLLSLDFMKLVGIAFLIAAPIAWFTMKSWLDNFAYKIDLHWWIFALAGITASIIALATVGFHAVKASLANPVKSLRTE</sequence>
<comment type="caution">
    <text evidence="9">The sequence shown here is derived from an EMBL/GenBank/DDBJ whole genome shotgun (WGS) entry which is preliminary data.</text>
</comment>
<dbReference type="InterPro" id="IPR050250">
    <property type="entry name" value="Macrolide_Exporter_MacB"/>
</dbReference>
<keyword evidence="10" id="KW-1185">Reference proteome</keyword>
<evidence type="ECO:0000256" key="2">
    <source>
        <dbReference type="ARBA" id="ARBA00022475"/>
    </source>
</evidence>
<dbReference type="Pfam" id="PF12704">
    <property type="entry name" value="MacB_PCD"/>
    <property type="match status" value="1"/>
</dbReference>
<keyword evidence="5 6" id="KW-0472">Membrane</keyword>
<dbReference type="InterPro" id="IPR025857">
    <property type="entry name" value="MacB_PCD"/>
</dbReference>
<dbReference type="Proteomes" id="UP000474296">
    <property type="component" value="Unassembled WGS sequence"/>
</dbReference>
<evidence type="ECO:0000256" key="6">
    <source>
        <dbReference type="SAM" id="Phobius"/>
    </source>
</evidence>
<evidence type="ECO:0000256" key="5">
    <source>
        <dbReference type="ARBA" id="ARBA00023136"/>
    </source>
</evidence>
<proteinExistence type="predicted"/>
<dbReference type="Pfam" id="PF02687">
    <property type="entry name" value="FtsX"/>
    <property type="match status" value="2"/>
</dbReference>
<dbReference type="AlphaFoldDB" id="A0A6M0CHC9"/>
<protein>
    <submittedName>
        <fullName evidence="9">FtsX-like permease family protein</fullName>
    </submittedName>
</protein>
<evidence type="ECO:0000256" key="4">
    <source>
        <dbReference type="ARBA" id="ARBA00022989"/>
    </source>
</evidence>
<feature type="domain" description="ABC3 transporter permease C-terminal" evidence="7">
    <location>
        <begin position="292"/>
        <end position="407"/>
    </location>
</feature>
<name>A0A6M0CHC9_9FLAO</name>
<dbReference type="RefSeq" id="WP_164031740.1">
    <property type="nucleotide sequence ID" value="NZ_JAABOQ010000003.1"/>
</dbReference>
<feature type="transmembrane region" description="Helical" evidence="6">
    <location>
        <begin position="425"/>
        <end position="449"/>
    </location>
</feature>
<dbReference type="PANTHER" id="PTHR30572:SF18">
    <property type="entry name" value="ABC-TYPE MACROLIDE FAMILY EXPORT SYSTEM PERMEASE COMPONENT 2"/>
    <property type="match status" value="1"/>
</dbReference>
<gene>
    <name evidence="9" type="ORF">GWK10_08990</name>
</gene>
<dbReference type="InterPro" id="IPR003838">
    <property type="entry name" value="ABC3_permease_C"/>
</dbReference>
<evidence type="ECO:0000256" key="3">
    <source>
        <dbReference type="ARBA" id="ARBA00022692"/>
    </source>
</evidence>
<evidence type="ECO:0000256" key="1">
    <source>
        <dbReference type="ARBA" id="ARBA00004651"/>
    </source>
</evidence>
<evidence type="ECO:0000313" key="10">
    <source>
        <dbReference type="Proteomes" id="UP000474296"/>
    </source>
</evidence>
<reference evidence="9 10" key="1">
    <citation type="submission" date="2020-01" db="EMBL/GenBank/DDBJ databases">
        <title>Spongiivirga citrea KCTC 32990T.</title>
        <authorList>
            <person name="Wang G."/>
        </authorList>
    </citation>
    <scope>NUCLEOTIDE SEQUENCE [LARGE SCALE GENOMIC DNA]</scope>
    <source>
        <strain evidence="9 10">KCTC 32990</strain>
    </source>
</reference>
<keyword evidence="4 6" id="KW-1133">Transmembrane helix</keyword>